<evidence type="ECO:0000256" key="1">
    <source>
        <dbReference type="ARBA" id="ARBA00004141"/>
    </source>
</evidence>
<dbReference type="PANTHER" id="PTHR43731:SF14">
    <property type="entry name" value="PRESENILIN-ASSOCIATED RHOMBOID-LIKE PROTEIN, MITOCHONDRIAL"/>
    <property type="match status" value="1"/>
</dbReference>
<evidence type="ECO:0000256" key="4">
    <source>
        <dbReference type="ARBA" id="ARBA00022801"/>
    </source>
</evidence>
<evidence type="ECO:0000256" key="2">
    <source>
        <dbReference type="ARBA" id="ARBA00009045"/>
    </source>
</evidence>
<dbReference type="EMBL" id="BAABRL010000002">
    <property type="protein sequence ID" value="GAA5494540.1"/>
    <property type="molecule type" value="Genomic_DNA"/>
</dbReference>
<feature type="transmembrane region" description="Helical" evidence="7">
    <location>
        <begin position="30"/>
        <end position="48"/>
    </location>
</feature>
<evidence type="ECO:0000256" key="6">
    <source>
        <dbReference type="ARBA" id="ARBA00023136"/>
    </source>
</evidence>
<evidence type="ECO:0000256" key="3">
    <source>
        <dbReference type="ARBA" id="ARBA00022692"/>
    </source>
</evidence>
<evidence type="ECO:0000259" key="8">
    <source>
        <dbReference type="Pfam" id="PF01694"/>
    </source>
</evidence>
<evidence type="ECO:0000256" key="5">
    <source>
        <dbReference type="ARBA" id="ARBA00022989"/>
    </source>
</evidence>
<keyword evidence="4" id="KW-0378">Hydrolase</keyword>
<feature type="transmembrane region" description="Helical" evidence="7">
    <location>
        <begin position="86"/>
        <end position="103"/>
    </location>
</feature>
<feature type="domain" description="Peptidase S54 rhomboid" evidence="8">
    <location>
        <begin position="74"/>
        <end position="240"/>
    </location>
</feature>
<feature type="transmembrane region" description="Helical" evidence="7">
    <location>
        <begin position="216"/>
        <end position="240"/>
    </location>
</feature>
<dbReference type="InterPro" id="IPR035952">
    <property type="entry name" value="Rhomboid-like_sf"/>
</dbReference>
<reference evidence="9 10" key="1">
    <citation type="submission" date="2024-02" db="EMBL/GenBank/DDBJ databases">
        <title>Rubritalea halochordaticola NBRC 107102.</title>
        <authorList>
            <person name="Ichikawa N."/>
            <person name="Katano-Makiyama Y."/>
            <person name="Hidaka K."/>
        </authorList>
    </citation>
    <scope>NUCLEOTIDE SEQUENCE [LARGE SCALE GENOMIC DNA]</scope>
    <source>
        <strain evidence="9 10">NBRC 107102</strain>
    </source>
</reference>
<feature type="transmembrane region" description="Helical" evidence="7">
    <location>
        <begin position="145"/>
        <end position="165"/>
    </location>
</feature>
<protein>
    <recommendedName>
        <fullName evidence="8">Peptidase S54 rhomboid domain-containing protein</fullName>
    </recommendedName>
</protein>
<comment type="similarity">
    <text evidence="2">Belongs to the peptidase S54 family.</text>
</comment>
<dbReference type="SUPFAM" id="SSF144091">
    <property type="entry name" value="Rhomboid-like"/>
    <property type="match status" value="1"/>
</dbReference>
<organism evidence="9 10">
    <name type="scientific">Rubritalea halochordaticola</name>
    <dbReference type="NCBI Taxonomy" id="714537"/>
    <lineage>
        <taxon>Bacteria</taxon>
        <taxon>Pseudomonadati</taxon>
        <taxon>Verrucomicrobiota</taxon>
        <taxon>Verrucomicrobiia</taxon>
        <taxon>Verrucomicrobiales</taxon>
        <taxon>Rubritaleaceae</taxon>
        <taxon>Rubritalea</taxon>
    </lineage>
</organism>
<evidence type="ECO:0000313" key="10">
    <source>
        <dbReference type="Proteomes" id="UP001424741"/>
    </source>
</evidence>
<keyword evidence="10" id="KW-1185">Reference proteome</keyword>
<sequence length="259" mass="28363">MIDKNVRTVGFYTLEKKRAWWRKVTLPKPGFDVITLTCVALLLIHFVIEMKGGALYWRPLYLSLGLSHEGIMAGKVWQLFSYALLHGNWPHVLANVLMLWLIGGRVQAIIGQKKLALTLLAGVFLGGVFHLMADLMTGPEGWRLLVGASGAVIALLLLLTSLSPDSKMFPIPVSSRNLGLGVMMASLLLALMRPSMGVPGLSQAGLWISSLGFESMLSQVAHACHFGGGVAGLLMARVVYGRKVTLEYLQKQRRKREGN</sequence>
<dbReference type="PANTHER" id="PTHR43731">
    <property type="entry name" value="RHOMBOID PROTEASE"/>
    <property type="match status" value="1"/>
</dbReference>
<comment type="subcellular location">
    <subcellularLocation>
        <location evidence="1">Membrane</location>
        <topology evidence="1">Multi-pass membrane protein</topology>
    </subcellularLocation>
</comment>
<evidence type="ECO:0000256" key="7">
    <source>
        <dbReference type="SAM" id="Phobius"/>
    </source>
</evidence>
<dbReference type="InterPro" id="IPR022764">
    <property type="entry name" value="Peptidase_S54_rhomboid_dom"/>
</dbReference>
<accession>A0ABP9UXU4</accession>
<dbReference type="Gene3D" id="1.20.1540.10">
    <property type="entry name" value="Rhomboid-like"/>
    <property type="match status" value="1"/>
</dbReference>
<keyword evidence="3 7" id="KW-0812">Transmembrane</keyword>
<dbReference type="InterPro" id="IPR050925">
    <property type="entry name" value="Rhomboid_protease_S54"/>
</dbReference>
<keyword evidence="6 7" id="KW-0472">Membrane</keyword>
<dbReference type="Proteomes" id="UP001424741">
    <property type="component" value="Unassembled WGS sequence"/>
</dbReference>
<name>A0ABP9UXU4_9BACT</name>
<dbReference type="RefSeq" id="WP_346187497.1">
    <property type="nucleotide sequence ID" value="NZ_BAABRL010000002.1"/>
</dbReference>
<dbReference type="Pfam" id="PF01694">
    <property type="entry name" value="Rhomboid"/>
    <property type="match status" value="1"/>
</dbReference>
<evidence type="ECO:0000313" key="9">
    <source>
        <dbReference type="EMBL" id="GAA5494540.1"/>
    </source>
</evidence>
<comment type="caution">
    <text evidence="9">The sequence shown here is derived from an EMBL/GenBank/DDBJ whole genome shotgun (WGS) entry which is preliminary data.</text>
</comment>
<keyword evidence="5 7" id="KW-1133">Transmembrane helix</keyword>
<proteinExistence type="inferred from homology"/>
<feature type="transmembrane region" description="Helical" evidence="7">
    <location>
        <begin position="177"/>
        <end position="196"/>
    </location>
</feature>
<feature type="transmembrane region" description="Helical" evidence="7">
    <location>
        <begin position="115"/>
        <end position="133"/>
    </location>
</feature>
<gene>
    <name evidence="9" type="ORF">Rhal01_00702</name>
</gene>